<dbReference type="Proteomes" id="UP000756860">
    <property type="component" value="Unassembled WGS sequence"/>
</dbReference>
<comment type="caution">
    <text evidence="1">The sequence shown here is derived from an EMBL/GenBank/DDBJ whole genome shotgun (WGS) entry which is preliminary data.</text>
</comment>
<dbReference type="Pfam" id="PF20159">
    <property type="entry name" value="YidB"/>
    <property type="match status" value="1"/>
</dbReference>
<sequence length="135" mass="13759">MGLLDELVGKASSMLGGEGEQSGLVGGVMEMLANKDTGGLGGLVQSFQEKGLGGVISSWIGTGENLPVSGEQIQQVLGSDMVQNLAAKAGIAPEEVSGKLAEFLPGIIDKMTPDGTIPEGGLLEKGLEFLKGRMS</sequence>
<dbReference type="SUPFAM" id="SSF140804">
    <property type="entry name" value="YidB-like"/>
    <property type="match status" value="1"/>
</dbReference>
<organism evidence="1 2">
    <name type="scientific">Geomobilimonas luticola</name>
    <dbReference type="NCBI Taxonomy" id="1114878"/>
    <lineage>
        <taxon>Bacteria</taxon>
        <taxon>Pseudomonadati</taxon>
        <taxon>Thermodesulfobacteriota</taxon>
        <taxon>Desulfuromonadia</taxon>
        <taxon>Geobacterales</taxon>
        <taxon>Geobacteraceae</taxon>
        <taxon>Geomobilimonas</taxon>
    </lineage>
</organism>
<gene>
    <name evidence="1" type="ORF">KI810_11550</name>
</gene>
<proteinExistence type="predicted"/>
<dbReference type="EMBL" id="JAHCVK010000004">
    <property type="protein sequence ID" value="MBT0653693.1"/>
    <property type="molecule type" value="Genomic_DNA"/>
</dbReference>
<dbReference type="RefSeq" id="WP_214175685.1">
    <property type="nucleotide sequence ID" value="NZ_JAHCVK010000004.1"/>
</dbReference>
<accession>A0ABS5SE89</accession>
<dbReference type="Gene3D" id="1.10.10.690">
    <property type="entry name" value="YidB-like"/>
    <property type="match status" value="1"/>
</dbReference>
<evidence type="ECO:0000313" key="2">
    <source>
        <dbReference type="Proteomes" id="UP000756860"/>
    </source>
</evidence>
<keyword evidence="2" id="KW-1185">Reference proteome</keyword>
<evidence type="ECO:0000313" key="1">
    <source>
        <dbReference type="EMBL" id="MBT0653693.1"/>
    </source>
</evidence>
<dbReference type="InterPro" id="IPR045372">
    <property type="entry name" value="YidB"/>
</dbReference>
<dbReference type="InterPro" id="IPR027405">
    <property type="entry name" value="YidB-like"/>
</dbReference>
<name>A0ABS5SE89_9BACT</name>
<protein>
    <submittedName>
        <fullName evidence="1">DUF937 domain-containing protein</fullName>
    </submittedName>
</protein>
<reference evidence="1 2" key="1">
    <citation type="submission" date="2021-05" db="EMBL/GenBank/DDBJ databases">
        <title>The draft genome of Geobacter luticola JCM 17780.</title>
        <authorList>
            <person name="Xu Z."/>
            <person name="Masuda Y."/>
            <person name="Itoh H."/>
            <person name="Senoo K."/>
        </authorList>
    </citation>
    <scope>NUCLEOTIDE SEQUENCE [LARGE SCALE GENOMIC DNA]</scope>
    <source>
        <strain evidence="1 2">JCM 17780</strain>
    </source>
</reference>